<name>A0ACB8QFT9_9AGAM</name>
<gene>
    <name evidence="1" type="ORF">K488DRAFT_87617</name>
</gene>
<comment type="caution">
    <text evidence="1">The sequence shown here is derived from an EMBL/GenBank/DDBJ whole genome shotgun (WGS) entry which is preliminary data.</text>
</comment>
<organism evidence="1 2">
    <name type="scientific">Vararia minispora EC-137</name>
    <dbReference type="NCBI Taxonomy" id="1314806"/>
    <lineage>
        <taxon>Eukaryota</taxon>
        <taxon>Fungi</taxon>
        <taxon>Dikarya</taxon>
        <taxon>Basidiomycota</taxon>
        <taxon>Agaricomycotina</taxon>
        <taxon>Agaricomycetes</taxon>
        <taxon>Russulales</taxon>
        <taxon>Lachnocladiaceae</taxon>
        <taxon>Vararia</taxon>
    </lineage>
</organism>
<evidence type="ECO:0000313" key="2">
    <source>
        <dbReference type="Proteomes" id="UP000814128"/>
    </source>
</evidence>
<reference evidence="1" key="1">
    <citation type="submission" date="2021-02" db="EMBL/GenBank/DDBJ databases">
        <authorList>
            <consortium name="DOE Joint Genome Institute"/>
            <person name="Ahrendt S."/>
            <person name="Looney B.P."/>
            <person name="Miyauchi S."/>
            <person name="Morin E."/>
            <person name="Drula E."/>
            <person name="Courty P.E."/>
            <person name="Chicoki N."/>
            <person name="Fauchery L."/>
            <person name="Kohler A."/>
            <person name="Kuo A."/>
            <person name="Labutti K."/>
            <person name="Pangilinan J."/>
            <person name="Lipzen A."/>
            <person name="Riley R."/>
            <person name="Andreopoulos W."/>
            <person name="He G."/>
            <person name="Johnson J."/>
            <person name="Barry K.W."/>
            <person name="Grigoriev I.V."/>
            <person name="Nagy L."/>
            <person name="Hibbett D."/>
            <person name="Henrissat B."/>
            <person name="Matheny P.B."/>
            <person name="Labbe J."/>
            <person name="Martin F."/>
        </authorList>
    </citation>
    <scope>NUCLEOTIDE SEQUENCE</scope>
    <source>
        <strain evidence="1">EC-137</strain>
    </source>
</reference>
<accession>A0ACB8QFT9</accession>
<dbReference type="Proteomes" id="UP000814128">
    <property type="component" value="Unassembled WGS sequence"/>
</dbReference>
<sequence length="195" mass="21778">MRRRSAHIDTIQRAASELPQVADAKLIAVDPVDPLPQKLEREHARQRQRIMHAAERARSRNVPAAPRSENRSHSHPRPLNEKDEREACEVLRAEFWADVWDAGGAAPELANTYVKASAGREVRLADLVRPVKNKGSKRENDFELVPRVRPVIVLDDFEPGADALGVEAWEYVSNIGGGEEPRAILSYADVARKTA</sequence>
<proteinExistence type="predicted"/>
<keyword evidence="2" id="KW-1185">Reference proteome</keyword>
<dbReference type="EMBL" id="MU273613">
    <property type="protein sequence ID" value="KAI0030614.1"/>
    <property type="molecule type" value="Genomic_DNA"/>
</dbReference>
<protein>
    <submittedName>
        <fullName evidence="1">Uncharacterized protein</fullName>
    </submittedName>
</protein>
<evidence type="ECO:0000313" key="1">
    <source>
        <dbReference type="EMBL" id="KAI0030614.1"/>
    </source>
</evidence>
<reference evidence="1" key="2">
    <citation type="journal article" date="2022" name="New Phytol.">
        <title>Evolutionary transition to the ectomycorrhizal habit in the genomes of a hyperdiverse lineage of mushroom-forming fungi.</title>
        <authorList>
            <person name="Looney B."/>
            <person name="Miyauchi S."/>
            <person name="Morin E."/>
            <person name="Drula E."/>
            <person name="Courty P.E."/>
            <person name="Kohler A."/>
            <person name="Kuo A."/>
            <person name="LaButti K."/>
            <person name="Pangilinan J."/>
            <person name="Lipzen A."/>
            <person name="Riley R."/>
            <person name="Andreopoulos W."/>
            <person name="He G."/>
            <person name="Johnson J."/>
            <person name="Nolan M."/>
            <person name="Tritt A."/>
            <person name="Barry K.W."/>
            <person name="Grigoriev I.V."/>
            <person name="Nagy L.G."/>
            <person name="Hibbett D."/>
            <person name="Henrissat B."/>
            <person name="Matheny P.B."/>
            <person name="Labbe J."/>
            <person name="Martin F.M."/>
        </authorList>
    </citation>
    <scope>NUCLEOTIDE SEQUENCE</scope>
    <source>
        <strain evidence="1">EC-137</strain>
    </source>
</reference>